<dbReference type="GO" id="GO:0005886">
    <property type="term" value="C:plasma membrane"/>
    <property type="evidence" value="ECO:0007669"/>
    <property type="project" value="UniProtKB-SubCell"/>
</dbReference>
<dbReference type="GO" id="GO:0004984">
    <property type="term" value="F:olfactory receptor activity"/>
    <property type="evidence" value="ECO:0007669"/>
    <property type="project" value="InterPro"/>
</dbReference>
<dbReference type="InterPro" id="IPR004117">
    <property type="entry name" value="7tm6_olfct_rcpt"/>
</dbReference>
<accession>A0A482WJU1</accession>
<evidence type="ECO:0000256" key="6">
    <source>
        <dbReference type="ARBA" id="ARBA00022989"/>
    </source>
</evidence>
<dbReference type="PANTHER" id="PTHR21137:SF35">
    <property type="entry name" value="ODORANT RECEPTOR 19A-RELATED"/>
    <property type="match status" value="1"/>
</dbReference>
<sequence length="333" mass="39354">MFYVYLFAGYVYCDLTSSFMALKITIFDLKFLSLTVEEWDNNEGTMKRNNEENTQQAMKWNNEENTGGTMKWNNEENTQQAMKWNNEENTGGTMKWNNEENTQQAMKWNNEENTGGTMKWNNEENTGGTMKWNNEENTQGTMKWNDEENSGRTMKWSREGSKYVAYNKENARNDNTSLMRSNIVSVIKLHDMICRRSSSMNRDFEMIYTIYNNTICFQICVCLYTSAKENDIIHKAENILHMIPLAGILFLYCFYSQEILNEGERFRTKLWNSSFVDKPRWYRSSLLIIMIRNSKELEMKPFGCYALNLKTFSVVMKAAYSYFNMLNSLKKRI</sequence>
<dbReference type="SMR" id="A0A482WJU1"/>
<evidence type="ECO:0000256" key="1">
    <source>
        <dbReference type="ARBA" id="ARBA00004651"/>
    </source>
</evidence>
<evidence type="ECO:0008006" key="13">
    <source>
        <dbReference type="Google" id="ProtNLM"/>
    </source>
</evidence>
<organism evidence="11 12">
    <name type="scientific">Laodelphax striatellus</name>
    <name type="common">Small brown planthopper</name>
    <name type="synonym">Delphax striatella</name>
    <dbReference type="NCBI Taxonomy" id="195883"/>
    <lineage>
        <taxon>Eukaryota</taxon>
        <taxon>Metazoa</taxon>
        <taxon>Ecdysozoa</taxon>
        <taxon>Arthropoda</taxon>
        <taxon>Hexapoda</taxon>
        <taxon>Insecta</taxon>
        <taxon>Pterygota</taxon>
        <taxon>Neoptera</taxon>
        <taxon>Paraneoptera</taxon>
        <taxon>Hemiptera</taxon>
        <taxon>Auchenorrhyncha</taxon>
        <taxon>Fulgoroidea</taxon>
        <taxon>Delphacidae</taxon>
        <taxon>Criomorphinae</taxon>
        <taxon>Laodelphax</taxon>
    </lineage>
</organism>
<evidence type="ECO:0000313" key="12">
    <source>
        <dbReference type="Proteomes" id="UP000291343"/>
    </source>
</evidence>
<feature type="compositionally biased region" description="Basic and acidic residues" evidence="10">
    <location>
        <begin position="144"/>
        <end position="153"/>
    </location>
</feature>
<evidence type="ECO:0000256" key="4">
    <source>
        <dbReference type="ARBA" id="ARBA00022692"/>
    </source>
</evidence>
<evidence type="ECO:0000256" key="10">
    <source>
        <dbReference type="SAM" id="MobiDB-lite"/>
    </source>
</evidence>
<keyword evidence="2" id="KW-1003">Cell membrane</keyword>
<dbReference type="Pfam" id="PF02949">
    <property type="entry name" value="7tm_6"/>
    <property type="match status" value="1"/>
</dbReference>
<evidence type="ECO:0000256" key="9">
    <source>
        <dbReference type="ARBA" id="ARBA00023224"/>
    </source>
</evidence>
<keyword evidence="12" id="KW-1185">Reference proteome</keyword>
<gene>
    <name evidence="11" type="ORF">LSTR_LSTR014478</name>
</gene>
<evidence type="ECO:0000313" key="11">
    <source>
        <dbReference type="EMBL" id="RZF33784.1"/>
    </source>
</evidence>
<dbReference type="Proteomes" id="UP000291343">
    <property type="component" value="Unassembled WGS sequence"/>
</dbReference>
<evidence type="ECO:0000256" key="7">
    <source>
        <dbReference type="ARBA" id="ARBA00023136"/>
    </source>
</evidence>
<keyword evidence="7" id="KW-0472">Membrane</keyword>
<evidence type="ECO:0000256" key="5">
    <source>
        <dbReference type="ARBA" id="ARBA00022725"/>
    </source>
</evidence>
<dbReference type="GO" id="GO:0005549">
    <property type="term" value="F:odorant binding"/>
    <property type="evidence" value="ECO:0007669"/>
    <property type="project" value="InterPro"/>
</dbReference>
<comment type="subcellular location">
    <subcellularLocation>
        <location evidence="1">Cell membrane</location>
        <topology evidence="1">Multi-pass membrane protein</topology>
    </subcellularLocation>
</comment>
<evidence type="ECO:0000256" key="3">
    <source>
        <dbReference type="ARBA" id="ARBA00022606"/>
    </source>
</evidence>
<feature type="compositionally biased region" description="Polar residues" evidence="10">
    <location>
        <begin position="111"/>
        <end position="142"/>
    </location>
</feature>
<dbReference type="InParanoid" id="A0A482WJU1"/>
<feature type="region of interest" description="Disordered" evidence="10">
    <location>
        <begin position="111"/>
        <end position="153"/>
    </location>
</feature>
<keyword evidence="6" id="KW-1133">Transmembrane helix</keyword>
<dbReference type="GO" id="GO:0007165">
    <property type="term" value="P:signal transduction"/>
    <property type="evidence" value="ECO:0007669"/>
    <property type="project" value="UniProtKB-KW"/>
</dbReference>
<dbReference type="PANTHER" id="PTHR21137">
    <property type="entry name" value="ODORANT RECEPTOR"/>
    <property type="match status" value="1"/>
</dbReference>
<dbReference type="OrthoDB" id="6625206at2759"/>
<dbReference type="FunCoup" id="A0A482WJU1">
    <property type="interactions" value="81"/>
</dbReference>
<evidence type="ECO:0000256" key="2">
    <source>
        <dbReference type="ARBA" id="ARBA00022475"/>
    </source>
</evidence>
<proteinExistence type="predicted"/>
<dbReference type="EMBL" id="QKKF02033353">
    <property type="protein sequence ID" value="RZF33784.1"/>
    <property type="molecule type" value="Genomic_DNA"/>
</dbReference>
<name>A0A482WJU1_LAOST</name>
<dbReference type="AlphaFoldDB" id="A0A482WJU1"/>
<reference evidence="11 12" key="1">
    <citation type="journal article" date="2017" name="Gigascience">
        <title>Genome sequence of the small brown planthopper, Laodelphax striatellus.</title>
        <authorList>
            <person name="Zhu J."/>
            <person name="Jiang F."/>
            <person name="Wang X."/>
            <person name="Yang P."/>
            <person name="Bao Y."/>
            <person name="Zhao W."/>
            <person name="Wang W."/>
            <person name="Lu H."/>
            <person name="Wang Q."/>
            <person name="Cui N."/>
            <person name="Li J."/>
            <person name="Chen X."/>
            <person name="Luo L."/>
            <person name="Yu J."/>
            <person name="Kang L."/>
            <person name="Cui F."/>
        </authorList>
    </citation>
    <scope>NUCLEOTIDE SEQUENCE [LARGE SCALE GENOMIC DNA]</scope>
    <source>
        <strain evidence="11">Lst14</strain>
    </source>
</reference>
<protein>
    <recommendedName>
        <fullName evidence="13">Odorant receptor</fullName>
    </recommendedName>
</protein>
<keyword evidence="3" id="KW-0716">Sensory transduction</keyword>
<keyword evidence="8" id="KW-0675">Receptor</keyword>
<keyword evidence="5" id="KW-0552">Olfaction</keyword>
<keyword evidence="9" id="KW-0807">Transducer</keyword>
<keyword evidence="4" id="KW-0812">Transmembrane</keyword>
<evidence type="ECO:0000256" key="8">
    <source>
        <dbReference type="ARBA" id="ARBA00023170"/>
    </source>
</evidence>
<comment type="caution">
    <text evidence="11">The sequence shown here is derived from an EMBL/GenBank/DDBJ whole genome shotgun (WGS) entry which is preliminary data.</text>
</comment>